<dbReference type="PRINTS" id="PR00481">
    <property type="entry name" value="LAMNOPPTDASE"/>
</dbReference>
<dbReference type="GO" id="GO:0030145">
    <property type="term" value="F:manganese ion binding"/>
    <property type="evidence" value="ECO:0007669"/>
    <property type="project" value="InterPro"/>
</dbReference>
<keyword evidence="4" id="KW-0378">Hydrolase</keyword>
<keyword evidence="2" id="KW-0031">Aminopeptidase</keyword>
<dbReference type="WBParaSite" id="MCU_002154-RA">
    <property type="protein sequence ID" value="MCU_002154-RA"/>
    <property type="gene ID" value="MCU_002154"/>
</dbReference>
<feature type="chain" id="PRO_5024435726" evidence="6">
    <location>
        <begin position="21"/>
        <end position="550"/>
    </location>
</feature>
<evidence type="ECO:0000256" key="6">
    <source>
        <dbReference type="SAM" id="SignalP"/>
    </source>
</evidence>
<dbReference type="PROSITE" id="PS51257">
    <property type="entry name" value="PROKAR_LIPOPROTEIN"/>
    <property type="match status" value="1"/>
</dbReference>
<evidence type="ECO:0000313" key="8">
    <source>
        <dbReference type="WBParaSite" id="MCU_002154-RA"/>
    </source>
</evidence>
<organism evidence="8">
    <name type="scientific">Mesocestoides corti</name>
    <name type="common">Flatworm</name>
    <dbReference type="NCBI Taxonomy" id="53468"/>
    <lineage>
        <taxon>Eukaryota</taxon>
        <taxon>Metazoa</taxon>
        <taxon>Spiralia</taxon>
        <taxon>Lophotrochozoa</taxon>
        <taxon>Platyhelminthes</taxon>
        <taxon>Cestoda</taxon>
        <taxon>Eucestoda</taxon>
        <taxon>Cyclophyllidea</taxon>
        <taxon>Mesocestoididae</taxon>
        <taxon>Mesocestoides</taxon>
    </lineage>
</organism>
<dbReference type="PANTHER" id="PTHR11963:SF48">
    <property type="entry name" value="DIPEPTIDASE B, ISOFORM A"/>
    <property type="match status" value="1"/>
</dbReference>
<keyword evidence="6" id="KW-0732">Signal</keyword>
<dbReference type="PANTHER" id="PTHR11963">
    <property type="entry name" value="LEUCINE AMINOPEPTIDASE-RELATED"/>
    <property type="match status" value="1"/>
</dbReference>
<sequence length="550" mass="59803">MTVLRIVLSLLGFLILGCAAQGNVRIEANNDGNPTDIDCTIFINDEPVFENNEDVLLKKISPVLKKLADNIGFLGWNPSIHKATDLPGGKIIVSSTRKLNTDISDSRNIYDAALRALNFAVDIGVRKPLLVLGPMASLPADKTSWVQDHYVLLNAVLGALQGLYVPYDLVVAGRANTKYDKLVFYASNNNIGTWVKKYATAIEEGRWVARDLCGADPEVMTPENFVKYMQNATVFPNPPIFEDITEATFPLAAAVDRANADIPRFKGKIMTITHGDATAPTKLYMSGEALTYDTGGLDIRISGAMEGTSRKKCGAAGLIGFIKTAYELDKGQTPPKLHIYAKIPIVRNNIGSGSFSLDDIIFSKNKKLNRVGFTQAASRLLIAEQLDDLVSKATSDGTKDPELYTVTTMSEHVAKVWKDFTGIMGNGPTVVGGVREALQEAGEHVSDMGEISDLIKEDYDSASGPLETEDLRASSPDISESMTRGHMKPPAYMIRASTLNDHGLGSANQIRYIHLDVSGSAGRYADRPTGAPVAMLTQHYYMKNDQPPKN</sequence>
<evidence type="ECO:0000256" key="5">
    <source>
        <dbReference type="SAM" id="MobiDB-lite"/>
    </source>
</evidence>
<dbReference type="InterPro" id="IPR000819">
    <property type="entry name" value="Peptidase_M17_C"/>
</dbReference>
<feature type="domain" description="Cytosol aminopeptidase" evidence="7">
    <location>
        <begin position="208"/>
        <end position="536"/>
    </location>
</feature>
<dbReference type="SUPFAM" id="SSF53187">
    <property type="entry name" value="Zn-dependent exopeptidases"/>
    <property type="match status" value="1"/>
</dbReference>
<name>A0A5K3ERF9_MESCO</name>
<dbReference type="InterPro" id="IPR011356">
    <property type="entry name" value="Leucine_aapep/pepB"/>
</dbReference>
<reference evidence="8" key="1">
    <citation type="submission" date="2019-11" db="UniProtKB">
        <authorList>
            <consortium name="WormBaseParasite"/>
        </authorList>
    </citation>
    <scope>IDENTIFICATION</scope>
</reference>
<evidence type="ECO:0000256" key="1">
    <source>
        <dbReference type="ARBA" id="ARBA00009528"/>
    </source>
</evidence>
<dbReference type="Gene3D" id="3.40.630.10">
    <property type="entry name" value="Zn peptidases"/>
    <property type="match status" value="1"/>
</dbReference>
<evidence type="ECO:0000256" key="3">
    <source>
        <dbReference type="ARBA" id="ARBA00022670"/>
    </source>
</evidence>
<dbReference type="AlphaFoldDB" id="A0A5K3ERF9"/>
<dbReference type="GO" id="GO:0006508">
    <property type="term" value="P:proteolysis"/>
    <property type="evidence" value="ECO:0007669"/>
    <property type="project" value="UniProtKB-KW"/>
</dbReference>
<proteinExistence type="inferred from homology"/>
<keyword evidence="3" id="KW-0645">Protease</keyword>
<comment type="similarity">
    <text evidence="1">Belongs to the peptidase M17 family.</text>
</comment>
<dbReference type="GO" id="GO:0070006">
    <property type="term" value="F:metalloaminopeptidase activity"/>
    <property type="evidence" value="ECO:0007669"/>
    <property type="project" value="InterPro"/>
</dbReference>
<evidence type="ECO:0000256" key="2">
    <source>
        <dbReference type="ARBA" id="ARBA00022438"/>
    </source>
</evidence>
<protein>
    <submittedName>
        <fullName evidence="8">CYTOSOL_AP domain-containing protein</fullName>
    </submittedName>
</protein>
<evidence type="ECO:0000256" key="4">
    <source>
        <dbReference type="ARBA" id="ARBA00022801"/>
    </source>
</evidence>
<dbReference type="GO" id="GO:0005737">
    <property type="term" value="C:cytoplasm"/>
    <property type="evidence" value="ECO:0007669"/>
    <property type="project" value="InterPro"/>
</dbReference>
<feature type="signal peptide" evidence="6">
    <location>
        <begin position="1"/>
        <end position="20"/>
    </location>
</feature>
<evidence type="ECO:0000259" key="7">
    <source>
        <dbReference type="Pfam" id="PF00883"/>
    </source>
</evidence>
<dbReference type="Pfam" id="PF00883">
    <property type="entry name" value="Peptidase_M17"/>
    <property type="match status" value="1"/>
</dbReference>
<accession>A0A5K3ERF9</accession>
<feature type="region of interest" description="Disordered" evidence="5">
    <location>
        <begin position="462"/>
        <end position="485"/>
    </location>
</feature>